<name>A0ACC1MEH4_9HYPO</name>
<keyword evidence="2" id="KW-1185">Reference proteome</keyword>
<accession>A0ACC1MEH4</accession>
<reference evidence="1" key="1">
    <citation type="submission" date="2022-08" db="EMBL/GenBank/DDBJ databases">
        <title>Genome Sequence of Lecanicillium fungicola.</title>
        <authorList>
            <person name="Buettner E."/>
        </authorList>
    </citation>
    <scope>NUCLEOTIDE SEQUENCE</scope>
    <source>
        <strain evidence="1">Babe33</strain>
    </source>
</reference>
<organism evidence="1 2">
    <name type="scientific">Zarea fungicola</name>
    <dbReference type="NCBI Taxonomy" id="93591"/>
    <lineage>
        <taxon>Eukaryota</taxon>
        <taxon>Fungi</taxon>
        <taxon>Dikarya</taxon>
        <taxon>Ascomycota</taxon>
        <taxon>Pezizomycotina</taxon>
        <taxon>Sordariomycetes</taxon>
        <taxon>Hypocreomycetidae</taxon>
        <taxon>Hypocreales</taxon>
        <taxon>Cordycipitaceae</taxon>
        <taxon>Zarea</taxon>
    </lineage>
</organism>
<dbReference type="EMBL" id="JANJQO010003408">
    <property type="protein sequence ID" value="KAJ2960573.1"/>
    <property type="molecule type" value="Genomic_DNA"/>
</dbReference>
<proteinExistence type="predicted"/>
<evidence type="ECO:0000313" key="1">
    <source>
        <dbReference type="EMBL" id="KAJ2960573.1"/>
    </source>
</evidence>
<comment type="caution">
    <text evidence="1">The sequence shown here is derived from an EMBL/GenBank/DDBJ whole genome shotgun (WGS) entry which is preliminary data.</text>
</comment>
<dbReference type="Proteomes" id="UP001143910">
    <property type="component" value="Unassembled WGS sequence"/>
</dbReference>
<sequence>MSSSPTTAGMATPSTEAEWMTKGAPIRAWLDVSRVIADNSTHHPVPGDTLVIVDKIHGRVLTCRQGGNLSLERITDRDMEQPIPERWQWICSEKDNFTGFLNVAERRFLGRNNRWNYIAQAGEQQGWENFVLSRRQNGYRILSPHWFSLLAMSARPDGTRIDADQSTGTVWGFVQVV</sequence>
<evidence type="ECO:0000313" key="2">
    <source>
        <dbReference type="Proteomes" id="UP001143910"/>
    </source>
</evidence>
<protein>
    <submittedName>
        <fullName evidence="1">Uncharacterized protein</fullName>
    </submittedName>
</protein>
<gene>
    <name evidence="1" type="ORF">NQ176_g11045</name>
</gene>